<dbReference type="InterPro" id="IPR002792">
    <property type="entry name" value="TRAM_dom"/>
</dbReference>
<protein>
    <recommendedName>
        <fullName evidence="7">TRAM domain-containing protein</fullName>
    </recommendedName>
</protein>
<accession>A0A1E5NCS7</accession>
<keyword evidence="6" id="KW-0812">Transmembrane</keyword>
<dbReference type="InterPro" id="IPR029060">
    <property type="entry name" value="PIN-like_dom_sf"/>
</dbReference>
<sequence>MWRVVYFVLSCIVLALDYFILKHFNYKTLTVFIISAVLVFLFELMFIRKKSSKITLAFFISFFLTLITVLLTITTINIVGISLSLNEKLIILFIEGYLIFGIIIAFIPSISNMFKLTNKDKMKTSKILDTSVIVDGRIYDIAEKKFFDGLLILPEFVIKEVQFLSDARDPQKRIRGRRALEILNKMKSSKNILLSITDIDFPNIKEVDLKLIELAKKMDAKVITNDFNLMKVASIHEVDILNINDLANSLHVVVLPGETINIDLIREGKDKQALGYLEDGTMIVVDNAKHLIGKNVEIEIDNVLPKEAGRVIFASLANSKTNNNKKRHDNKQN</sequence>
<dbReference type="Pfam" id="PF01938">
    <property type="entry name" value="TRAM"/>
    <property type="match status" value="1"/>
</dbReference>
<gene>
    <name evidence="8" type="ORF">BFL38_03920</name>
</gene>
<dbReference type="InterPro" id="IPR052041">
    <property type="entry name" value="Nucleic_acid_metab_PIN/TRAM"/>
</dbReference>
<evidence type="ECO:0000256" key="6">
    <source>
        <dbReference type="SAM" id="Phobius"/>
    </source>
</evidence>
<dbReference type="PANTHER" id="PTHR11603">
    <property type="entry name" value="AAA FAMILY ATPASE"/>
    <property type="match status" value="1"/>
</dbReference>
<dbReference type="SUPFAM" id="SSF88723">
    <property type="entry name" value="PIN domain-like"/>
    <property type="match status" value="1"/>
</dbReference>
<dbReference type="GO" id="GO:0016740">
    <property type="term" value="F:transferase activity"/>
    <property type="evidence" value="ECO:0007669"/>
    <property type="project" value="UniProtKB-KW"/>
</dbReference>
<dbReference type="PROSITE" id="PS50926">
    <property type="entry name" value="TRAM"/>
    <property type="match status" value="1"/>
</dbReference>
<reference evidence="8 9" key="1">
    <citation type="submission" date="2016-08" db="EMBL/GenBank/DDBJ databases">
        <title>Characterization and recognition of Brachyspira hampsonii sp. nov., a novel intestinal spirochete that is pathogenic to pigs.</title>
        <authorList>
            <person name="Mirajkar N."/>
            <person name="La T."/>
            <person name="Phillips N."/>
            <person name="Hampson D."/>
            <person name="Gebhart C."/>
        </authorList>
    </citation>
    <scope>NUCLEOTIDE SEQUENCE [LARGE SCALE GENOMIC DNA]</scope>
    <source>
        <strain evidence="8 9">P280/1</strain>
    </source>
</reference>
<feature type="transmembrane region" description="Helical" evidence="6">
    <location>
        <begin position="89"/>
        <end position="114"/>
    </location>
</feature>
<dbReference type="EMBL" id="MDCO01000012">
    <property type="protein sequence ID" value="OEJ13897.1"/>
    <property type="molecule type" value="Genomic_DNA"/>
</dbReference>
<feature type="transmembrane region" description="Helical" evidence="6">
    <location>
        <begin position="56"/>
        <end position="83"/>
    </location>
</feature>
<evidence type="ECO:0000313" key="8">
    <source>
        <dbReference type="EMBL" id="OEJ13897.1"/>
    </source>
</evidence>
<keyword evidence="4" id="KW-0378">Hydrolase</keyword>
<evidence type="ECO:0000313" key="9">
    <source>
        <dbReference type="Proteomes" id="UP000095247"/>
    </source>
</evidence>
<dbReference type="Proteomes" id="UP000095247">
    <property type="component" value="Unassembled WGS sequence"/>
</dbReference>
<evidence type="ECO:0000256" key="2">
    <source>
        <dbReference type="ARBA" id="ARBA00022679"/>
    </source>
</evidence>
<evidence type="ECO:0000259" key="7">
    <source>
        <dbReference type="PROSITE" id="PS50926"/>
    </source>
</evidence>
<dbReference type="PANTHER" id="PTHR11603:SF147">
    <property type="entry name" value="MEMBRANE PROTEIN"/>
    <property type="match status" value="1"/>
</dbReference>
<dbReference type="RefSeq" id="WP_069727199.1">
    <property type="nucleotide sequence ID" value="NZ_MDCO01000012.1"/>
</dbReference>
<dbReference type="SMART" id="SM00670">
    <property type="entry name" value="PINc"/>
    <property type="match status" value="1"/>
</dbReference>
<dbReference type="GO" id="GO:0004518">
    <property type="term" value="F:nuclease activity"/>
    <property type="evidence" value="ECO:0007669"/>
    <property type="project" value="UniProtKB-KW"/>
</dbReference>
<dbReference type="InterPro" id="IPR002716">
    <property type="entry name" value="PIN_dom"/>
</dbReference>
<keyword evidence="6" id="KW-0472">Membrane</keyword>
<dbReference type="Gene3D" id="3.40.50.1010">
    <property type="entry name" value="5'-nuclease"/>
    <property type="match status" value="1"/>
</dbReference>
<evidence type="ECO:0000256" key="1">
    <source>
        <dbReference type="ARBA" id="ARBA00001946"/>
    </source>
</evidence>
<dbReference type="CDD" id="cd09877">
    <property type="entry name" value="PIN_YacL-like"/>
    <property type="match status" value="1"/>
</dbReference>
<evidence type="ECO:0000256" key="3">
    <source>
        <dbReference type="ARBA" id="ARBA00022722"/>
    </source>
</evidence>
<organism evidence="8 9">
    <name type="scientific">Brachyspira hampsonii</name>
    <dbReference type="NCBI Taxonomy" id="1287055"/>
    <lineage>
        <taxon>Bacteria</taxon>
        <taxon>Pseudomonadati</taxon>
        <taxon>Spirochaetota</taxon>
        <taxon>Spirochaetia</taxon>
        <taxon>Brachyspirales</taxon>
        <taxon>Brachyspiraceae</taxon>
        <taxon>Brachyspira</taxon>
    </lineage>
</organism>
<comment type="cofactor">
    <cofactor evidence="1">
        <name>Mg(2+)</name>
        <dbReference type="ChEBI" id="CHEBI:18420"/>
    </cofactor>
</comment>
<feature type="domain" description="TRAM" evidence="7">
    <location>
        <begin position="253"/>
        <end position="313"/>
    </location>
</feature>
<dbReference type="AlphaFoldDB" id="A0A1E5NCS7"/>
<proteinExistence type="predicted"/>
<keyword evidence="3" id="KW-0540">Nuclease</keyword>
<keyword evidence="2" id="KW-0808">Transferase</keyword>
<evidence type="ECO:0000256" key="5">
    <source>
        <dbReference type="ARBA" id="ARBA00022842"/>
    </source>
</evidence>
<dbReference type="Pfam" id="PF01850">
    <property type="entry name" value="PIN"/>
    <property type="match status" value="1"/>
</dbReference>
<keyword evidence="6" id="KW-1133">Transmembrane helix</keyword>
<comment type="caution">
    <text evidence="8">The sequence shown here is derived from an EMBL/GenBank/DDBJ whole genome shotgun (WGS) entry which is preliminary data.</text>
</comment>
<name>A0A1E5NCS7_9SPIR</name>
<dbReference type="GO" id="GO:0016787">
    <property type="term" value="F:hydrolase activity"/>
    <property type="evidence" value="ECO:0007669"/>
    <property type="project" value="UniProtKB-KW"/>
</dbReference>
<evidence type="ECO:0000256" key="4">
    <source>
        <dbReference type="ARBA" id="ARBA00022801"/>
    </source>
</evidence>
<keyword evidence="5" id="KW-0460">Magnesium</keyword>
<feature type="transmembrane region" description="Helical" evidence="6">
    <location>
        <begin position="25"/>
        <end position="44"/>
    </location>
</feature>